<feature type="compositionally biased region" description="Low complexity" evidence="4">
    <location>
        <begin position="1480"/>
        <end position="1492"/>
    </location>
</feature>
<feature type="compositionally biased region" description="Low complexity" evidence="4">
    <location>
        <begin position="1567"/>
        <end position="1576"/>
    </location>
</feature>
<feature type="compositionally biased region" description="Polar residues" evidence="4">
    <location>
        <begin position="1581"/>
        <end position="1596"/>
    </location>
</feature>
<dbReference type="GO" id="GO:0043813">
    <property type="term" value="F:phosphatidylinositol-3,5-bisphosphate 5-phosphatase activity"/>
    <property type="evidence" value="ECO:0007669"/>
    <property type="project" value="InterPro"/>
</dbReference>
<feature type="compositionally biased region" description="Low complexity" evidence="4">
    <location>
        <begin position="1184"/>
        <end position="1198"/>
    </location>
</feature>
<dbReference type="EMBL" id="GL541651">
    <property type="protein sequence ID" value="KDE08297.1"/>
    <property type="molecule type" value="Genomic_DNA"/>
</dbReference>
<dbReference type="GO" id="GO:0046856">
    <property type="term" value="P:phosphatidylinositol dephosphorylation"/>
    <property type="evidence" value="ECO:0007669"/>
    <property type="project" value="InterPro"/>
</dbReference>
<feature type="region of interest" description="Disordered" evidence="4">
    <location>
        <begin position="1540"/>
        <end position="1636"/>
    </location>
</feature>
<feature type="region of interest" description="Disordered" evidence="4">
    <location>
        <begin position="504"/>
        <end position="526"/>
    </location>
</feature>
<dbReference type="EMBL" id="AEIJ01000149">
    <property type="status" value="NOT_ANNOTATED_CDS"/>
    <property type="molecule type" value="Genomic_DNA"/>
</dbReference>
<feature type="region of interest" description="Disordered" evidence="4">
    <location>
        <begin position="1148"/>
        <end position="1198"/>
    </location>
</feature>
<feature type="compositionally biased region" description="Low complexity" evidence="4">
    <location>
        <begin position="958"/>
        <end position="971"/>
    </location>
</feature>
<feature type="compositionally biased region" description="Low complexity" evidence="4">
    <location>
        <begin position="1372"/>
        <end position="1388"/>
    </location>
</feature>
<feature type="domain" description="SAC" evidence="5">
    <location>
        <begin position="364"/>
        <end position="754"/>
    </location>
</feature>
<dbReference type="InterPro" id="IPR002013">
    <property type="entry name" value="SAC_dom"/>
</dbReference>
<comment type="subcellular location">
    <subcellularLocation>
        <location evidence="1">Endomembrane system</location>
    </subcellularLocation>
</comment>
<feature type="compositionally biased region" description="Low complexity" evidence="4">
    <location>
        <begin position="1698"/>
        <end position="1719"/>
    </location>
</feature>
<feature type="compositionally biased region" description="Polar residues" evidence="4">
    <location>
        <begin position="1464"/>
        <end position="1475"/>
    </location>
</feature>
<dbReference type="InterPro" id="IPR028012">
    <property type="entry name" value="Rua1_C"/>
</dbReference>
<keyword evidence="3" id="KW-0472">Membrane</keyword>
<feature type="compositionally biased region" description="Polar residues" evidence="4">
    <location>
        <begin position="1"/>
        <end position="32"/>
    </location>
</feature>
<dbReference type="GO" id="GO:0012505">
    <property type="term" value="C:endomembrane system"/>
    <property type="evidence" value="ECO:0007669"/>
    <property type="project" value="UniProtKB-SubCell"/>
</dbReference>
<feature type="compositionally biased region" description="Acidic residues" evidence="4">
    <location>
        <begin position="1762"/>
        <end position="1771"/>
    </location>
</feature>
<dbReference type="HOGENOM" id="CLU_231798_0_0_1"/>
<reference evidence="8" key="1">
    <citation type="submission" date="2010-11" db="EMBL/GenBank/DDBJ databases">
        <title>The genome sequence of Microbotryum violaceum strain p1A1 Lamole.</title>
        <authorList>
            <person name="Cuomo C."/>
            <person name="Perlin M."/>
            <person name="Young S.K."/>
            <person name="Zeng Q."/>
            <person name="Gargeya S."/>
            <person name="Alvarado L."/>
            <person name="Berlin A."/>
            <person name="Chapman S.B."/>
            <person name="Chen Z."/>
            <person name="Freedman E."/>
            <person name="Gellesch M."/>
            <person name="Goldberg J."/>
            <person name="Griggs A."/>
            <person name="Gujja S."/>
            <person name="Heilman E."/>
            <person name="Heiman D."/>
            <person name="Howarth C."/>
            <person name="Mehta T."/>
            <person name="Neiman D."/>
            <person name="Pearson M."/>
            <person name="Roberts A."/>
            <person name="Saif S."/>
            <person name="Shea T."/>
            <person name="Shenoy N."/>
            <person name="Sisk P."/>
            <person name="Stolte C."/>
            <person name="Sykes S."/>
            <person name="White J."/>
            <person name="Yandava C."/>
            <person name="Haas B."/>
            <person name="Nusbaum C."/>
            <person name="Birren B."/>
        </authorList>
    </citation>
    <scope>NUCLEOTIDE SEQUENCE [LARGE SCALE GENOMIC DNA]</scope>
    <source>
        <strain evidence="8">p1A1 Lamole</strain>
    </source>
</reference>
<feature type="region of interest" description="Disordered" evidence="4">
    <location>
        <begin position="1078"/>
        <end position="1102"/>
    </location>
</feature>
<feature type="region of interest" description="Disordered" evidence="4">
    <location>
        <begin position="1439"/>
        <end position="1521"/>
    </location>
</feature>
<name>U5H2H4_USTV1</name>
<feature type="region of interest" description="Disordered" evidence="4">
    <location>
        <begin position="916"/>
        <end position="984"/>
    </location>
</feature>
<dbReference type="PANTHER" id="PTHR45738:SF5">
    <property type="entry name" value="POLYPHOSPHOINOSITIDE PHOSPHATASE"/>
    <property type="match status" value="1"/>
</dbReference>
<feature type="region of interest" description="Disordered" evidence="4">
    <location>
        <begin position="1"/>
        <end position="107"/>
    </location>
</feature>
<gene>
    <name evidence="6" type="ORF">MVLG_01560</name>
</gene>
<feature type="compositionally biased region" description="Polar residues" evidence="4">
    <location>
        <begin position="1820"/>
        <end position="1835"/>
    </location>
</feature>
<feature type="compositionally biased region" description="Acidic residues" evidence="4">
    <location>
        <begin position="1730"/>
        <end position="1741"/>
    </location>
</feature>
<feature type="region of interest" description="Disordered" evidence="4">
    <location>
        <begin position="1330"/>
        <end position="1412"/>
    </location>
</feature>
<organism evidence="6">
    <name type="scientific">Microbotryum lychnidis-dioicae (strain p1A1 Lamole / MvSl-1064)</name>
    <name type="common">Anther smut fungus</name>
    <dbReference type="NCBI Taxonomy" id="683840"/>
    <lineage>
        <taxon>Eukaryota</taxon>
        <taxon>Fungi</taxon>
        <taxon>Dikarya</taxon>
        <taxon>Basidiomycota</taxon>
        <taxon>Pucciniomycotina</taxon>
        <taxon>Microbotryomycetes</taxon>
        <taxon>Microbotryales</taxon>
        <taxon>Microbotryaceae</taxon>
        <taxon>Microbotryum</taxon>
    </lineage>
</organism>
<evidence type="ECO:0000256" key="4">
    <source>
        <dbReference type="SAM" id="MobiDB-lite"/>
    </source>
</evidence>
<dbReference type="Proteomes" id="UP000017200">
    <property type="component" value="Unassembled WGS sequence"/>
</dbReference>
<proteinExistence type="predicted"/>
<evidence type="ECO:0000259" key="5">
    <source>
        <dbReference type="PROSITE" id="PS50275"/>
    </source>
</evidence>
<keyword evidence="2" id="KW-0378">Hydrolase</keyword>
<feature type="compositionally biased region" description="Polar residues" evidence="4">
    <location>
        <begin position="972"/>
        <end position="984"/>
    </location>
</feature>
<evidence type="ECO:0000256" key="3">
    <source>
        <dbReference type="ARBA" id="ARBA00023136"/>
    </source>
</evidence>
<dbReference type="InParanoid" id="U5H2H4"/>
<protein>
    <recommendedName>
        <fullName evidence="5">SAC domain-containing protein</fullName>
    </recommendedName>
</protein>
<dbReference type="STRING" id="683840.U5H2H4"/>
<feature type="compositionally biased region" description="Polar residues" evidence="4">
    <location>
        <begin position="1358"/>
        <end position="1369"/>
    </location>
</feature>
<feature type="region of interest" description="Disordered" evidence="4">
    <location>
        <begin position="122"/>
        <end position="171"/>
    </location>
</feature>
<sequence>MVTAAGSSPSTSRLTSPVRSPTAASVRSTTVVQRELGPPRVPAQAAVAGADERLGRPLAFGEPGPEVTCSTSQVTEAQVGRVGQVEQAAPHVPSAPPPAPTFAPTSALDPASIVSTSTSVIPATLHPPSATQADGSSEASSSRRERSKGSASRAPRIVPLPIRNGRSEPGGRLVLDKFTVYETNLKIYIIACNQSDSRYRVLKIDRATSSPSMTAAPIAFSSALNPILTTNSTATTTNEDSSEPSAADPSKKGKAARMTEEAKEGLVITEDETIYSRDEIELLKETLSAGNAGGLRKVDGTFYGIVGFIRFTDPYYIVLIKRRQHVALIGGHYIYHCEEVVLRPITSSAVTTRSTEEARRIHAFQGVDLSKNFYFSYTYDVTHTLQHNLTRSGGPSLNVDGGGRNDPLTTYNGKWVWNRFLLTPAFAHLKQDSPWVLPLIHGFVDQAKLSVFGRTIYITLIARRSRHFAGARFLKRGANEQGYVANDVETEQIVSDALTTSFHSPSAATHQHPATGESHQNRRPNPRFTSFVQVRGSIPLFWSQESTNMSPKPPIELTIVDPYFTAAALHFDDLLGRYGGPITILNLIKQKERTPRESKLLPEFKQCIDYLNQFLPDEHNIEYIAWDLAAANKRRDKDVIGVLEDIAEESLAKTKFFHTGPEPTWFKIHPDASHSMEYRSTPLLQSGVVRTNCIDCLDRTNAAQFVIAKAALGHQLHALGIIDYPRVPFESDAVNMIMEMFHDHGDTVALQYGGSHLVNTMETYRGIAQWTSHSRDIVNNLRRYYTNSFVDADKQAAIDVFLGIEAPVAHQPPLSYSQTKNRRSYRNWYTPEHLKASLTPSEAERRLKATVEDDDASGSANYWQAFYRPQLLTQFDKHFAVIMNSTSRYLKAAALISDGPDASPFVARHALNVAQHRLQNPSKLPRPRSGTRGAGVGGSRPASSLRSRIEAQRIDEASSTTGTTRTRNSSTQAQSHGQRSSSSLGVVAVPSHVAAVPSVVGPGGAVAPVTEALVHRLLEPRVEPIEAREYTSWVEQFQHLSLAQELSDKDARLYEEHAGLAGQPLSAVLTSSMGHDPRFEQWREDDRGGGGGGSDDRDELGSWMDNQGVRLRVDSANVLLLGIQTEMDSGHYALLPPLEQGLAPFLASLQPGPGPGTHTHHAHTHAGPDSSTSAGAARAHDGGAHPTTMRASTRTSSRLQPLIQHSTPHYDYSDWINSHGHYDALDGATDVLIHPAPPPSSESALAASPSFAPYNPTKFALDPAAAAAASGSHHNQHTNLRASRRLSNVPGSQYFNASPFLANDTNAPPFHKLSMGVAAAFEVAADTFPPHPLQHLQGPPRSFAPAQAHVTRARPSHHQAQPRSSTSPSRHAIALAAAPNAEHAALSAQSSSPSHPRAREAAVTVPSMASPNSKNQAAQIFSVSSSTTQIADVAKLASTVPMTRSSSRSSPTHGGAEVSAARKTPTSELSVSTPTAAVDSAGASRPRRSGAAELPQDVANQPASDRSSRSKTAAGLSKPLTQEPDAEAALHLLRLAQPDGSVEDEEAASSADARPGTNPNEDESAELSDASSLRSLGVGSAFSTSTKATTVGSTATVHPKGGPVGSAMARARRGRMSNESTQSTGSPGLGSGPLFGAMEGVESYAAREWHYSDDVQQAPLRLPMPGYTSRAPSVASSNASASRAAANKSHRPARLQREAAAAAASALAQQAGRSSSSRRLSSRTRKSTIEAEDVFDAENDDDFRSAYGDDGNDAQDAGQDFSETDDDDDDDGPSKRRGRARKSALAKGKGKGKAKPRASTASKRGSEIPLNATPAKKSRTSTSSNAGSTRGDTPGSTFSTTSTTRQSRRQPVAPLNLVERTFPPEVEKCSASFPRFYRAFPLSSAFPPDSFVHRGTGLPMPTSATAGTNAASAIASSSTIPALTLPGLSSHLSASSQALTSSMHMEDNNIGGNAQYGAMLPPYPAAPHTSDTPPASTLSFFDCPAGAKWHKGPDPFNIYMPRIVRGSADSKEGLCPVCVESVARGGEGEEKWLKLKNSSFVYHMSYSHGLSNLTGLPFSPPVRFRRRPTGTKTKDTRDEMTDGMCHKCNEWIPLLSVKKIDTLIPELIWWKHAKKCHGESQIPGERDFYVRDAMFDFVSAKKALHGL</sequence>
<evidence type="ECO:0000256" key="1">
    <source>
        <dbReference type="ARBA" id="ARBA00004308"/>
    </source>
</evidence>
<accession>U5H2H4</accession>
<dbReference type="OMA" id="HAKKCHG"/>
<feature type="region of interest" description="Disordered" evidence="4">
    <location>
        <begin position="1659"/>
        <end position="1852"/>
    </location>
</feature>
<feature type="region of interest" description="Disordered" evidence="4">
    <location>
        <begin position="232"/>
        <end position="259"/>
    </location>
</feature>
<feature type="compositionally biased region" description="Low complexity" evidence="4">
    <location>
        <begin position="1669"/>
        <end position="1687"/>
    </location>
</feature>
<reference evidence="6" key="2">
    <citation type="submission" date="2010-11" db="EMBL/GenBank/DDBJ databases">
        <authorList>
            <consortium name="The Broad Institute Genome Sequencing Platform"/>
            <person name="Earl A."/>
            <person name="Ward D."/>
            <person name="Feldgarden M."/>
            <person name="Gevers D."/>
            <person name="Butler R."/>
            <person name="Young S.K."/>
            <person name="Zeng Q."/>
            <person name="Gargeya S."/>
            <person name="Fitzgerald M."/>
            <person name="Haas B."/>
            <person name="Abouelleil A."/>
            <person name="Alvarado L."/>
            <person name="Arachchi H.M."/>
            <person name="Berlin A."/>
            <person name="Brown A."/>
            <person name="Chapman S.B."/>
            <person name="Chen Z."/>
            <person name="Dunbar C."/>
            <person name="Freedman E."/>
            <person name="Gearin G."/>
            <person name="Gellesch M."/>
            <person name="Goldberg J."/>
            <person name="Griggs A."/>
            <person name="Gujja S."/>
            <person name="Heilman E."/>
            <person name="Heiman D."/>
            <person name="Howarth C."/>
            <person name="Larson L."/>
            <person name="Lui A."/>
            <person name="MacDonald P.J.P."/>
            <person name="Mehta T."/>
            <person name="Montmayeur A."/>
            <person name="Murphy C."/>
            <person name="Neiman D."/>
            <person name="Pearson M."/>
            <person name="Priest M."/>
            <person name="Roberts A."/>
            <person name="Saif S."/>
            <person name="Shea T."/>
            <person name="Shenoy N."/>
            <person name="Sisk P."/>
            <person name="Stolte C."/>
            <person name="Sykes S."/>
            <person name="White J."/>
            <person name="Yandava C."/>
            <person name="Wortman J."/>
            <person name="Nusbaum C."/>
            <person name="Birren B."/>
        </authorList>
    </citation>
    <scope>NUCLEOTIDE SEQUENCE</scope>
    <source>
        <strain evidence="6">P1A1 Lamole</strain>
    </source>
</reference>
<keyword evidence="8" id="KW-1185">Reference proteome</keyword>
<evidence type="ECO:0000313" key="8">
    <source>
        <dbReference type="Proteomes" id="UP000017200"/>
    </source>
</evidence>
<evidence type="ECO:0000256" key="2">
    <source>
        <dbReference type="ARBA" id="ARBA00022801"/>
    </source>
</evidence>
<feature type="compositionally biased region" description="Basic and acidic residues" evidence="4">
    <location>
        <begin position="947"/>
        <end position="956"/>
    </location>
</feature>
<dbReference type="Pfam" id="PF02383">
    <property type="entry name" value="Syja_N"/>
    <property type="match status" value="1"/>
</dbReference>
<dbReference type="EnsemblFungi" id="MVLG_01560T0">
    <property type="protein sequence ID" value="MVLG_01560T0"/>
    <property type="gene ID" value="MVLG_01560"/>
</dbReference>
<feature type="compositionally biased region" description="Basic residues" evidence="4">
    <location>
        <begin position="1775"/>
        <end position="1796"/>
    </location>
</feature>
<dbReference type="Pfam" id="PF14616">
    <property type="entry name" value="Rua1_C"/>
    <property type="match status" value="1"/>
</dbReference>
<dbReference type="OrthoDB" id="405996at2759"/>
<feature type="compositionally biased region" description="Low complexity" evidence="4">
    <location>
        <begin position="1836"/>
        <end position="1845"/>
    </location>
</feature>
<dbReference type="InterPro" id="IPR043573">
    <property type="entry name" value="Fig4-like"/>
</dbReference>
<dbReference type="PANTHER" id="PTHR45738">
    <property type="entry name" value="POLYPHOSPHOINOSITIDE PHOSPHATASE"/>
    <property type="match status" value="1"/>
</dbReference>
<dbReference type="PROSITE" id="PS50275">
    <property type="entry name" value="SAC"/>
    <property type="match status" value="1"/>
</dbReference>
<evidence type="ECO:0000313" key="7">
    <source>
        <dbReference type="EnsemblFungi" id="MVLG_01560T0"/>
    </source>
</evidence>
<feature type="compositionally biased region" description="Basic and acidic residues" evidence="4">
    <location>
        <begin position="1078"/>
        <end position="1088"/>
    </location>
</feature>
<reference evidence="7" key="4">
    <citation type="submission" date="2015-06" db="UniProtKB">
        <authorList>
            <consortium name="EnsemblFungi"/>
        </authorList>
    </citation>
    <scope>IDENTIFICATION</scope>
</reference>
<reference evidence="6 8" key="3">
    <citation type="journal article" date="2015" name="BMC Genomics">
        <title>Sex and parasites: genomic and transcriptomic analysis of Microbotryum lychnidis-dioicae, the biotrophic and plant-castrating anther smut fungus.</title>
        <authorList>
            <person name="Perlin M.H."/>
            <person name="Amselem J."/>
            <person name="Fontanillas E."/>
            <person name="Toh S.S."/>
            <person name="Chen Z."/>
            <person name="Goldberg J."/>
            <person name="Duplessis S."/>
            <person name="Henrissat B."/>
            <person name="Young S."/>
            <person name="Zeng Q."/>
            <person name="Aguileta G."/>
            <person name="Petit E."/>
            <person name="Badouin H."/>
            <person name="Andrews J."/>
            <person name="Razeeq D."/>
            <person name="Gabaldon T."/>
            <person name="Quesneville H."/>
            <person name="Giraud T."/>
            <person name="Hood M.E."/>
            <person name="Schultz D.J."/>
            <person name="Cuomo C.A."/>
        </authorList>
    </citation>
    <scope>NUCLEOTIDE SEQUENCE [LARGE SCALE GENOMIC DNA]</scope>
    <source>
        <strain evidence="6">P1A1 Lamole</strain>
        <strain evidence="8">p1A1 Lamole</strain>
    </source>
</reference>
<evidence type="ECO:0000313" key="6">
    <source>
        <dbReference type="EMBL" id="KDE08297.1"/>
    </source>
</evidence>